<dbReference type="KEGG" id="bhl:Bache_1409"/>
<dbReference type="HOGENOM" id="CLU_069130_0_0_10"/>
<dbReference type="Proteomes" id="UP000008630">
    <property type="component" value="Chromosome"/>
</dbReference>
<dbReference type="eggNOG" id="COG0052">
    <property type="taxonomic scope" value="Bacteria"/>
</dbReference>
<gene>
    <name evidence="1" type="ordered locus">Bache_1409</name>
</gene>
<dbReference type="Pfam" id="PF08902">
    <property type="entry name" value="DUF1848"/>
    <property type="match status" value="1"/>
</dbReference>
<dbReference type="PATRIC" id="fig|693979.3.peg.1491"/>
<proteinExistence type="predicted"/>
<dbReference type="InterPro" id="IPR014998">
    <property type="entry name" value="DUF1848"/>
</dbReference>
<evidence type="ECO:0000313" key="1">
    <source>
        <dbReference type="EMBL" id="ADV43414.1"/>
    </source>
</evidence>
<dbReference type="AlphaFoldDB" id="E6SV32"/>
<dbReference type="RefSeq" id="WP_013547008.1">
    <property type="nucleotide sequence ID" value="NC_014933.1"/>
</dbReference>
<sequence length="304" mass="34484">MIINTGGRTDTVNYYSEWLLRRFEEGTVYSRNPLFPNHVTAYRLDPSVVDCVVFCSKNYRPILADLHRIADRFRVFCHYTITAYGSDVEPNVPSIDESIETLIELSRLVGREKIAWRYDPVLLTARYTIGHHLRTFDYLASRLSPHVGFCVFSFVEMYKRLDRNMPELIPLTDADKLLLAKGMGETARKYGLRLQTCGTVEAYAQYGICRSGCMTTANLGDALECKFKAMAHKGTRIGCQCMPTRDIGAYNTCLNGCKYCYANKKPELAAENFRLHDPSSPLLLGHVKPTDIIKEATQRSFICG</sequence>
<dbReference type="EMBL" id="CP002352">
    <property type="protein sequence ID" value="ADV43414.1"/>
    <property type="molecule type" value="Genomic_DNA"/>
</dbReference>
<keyword evidence="2" id="KW-1185">Reference proteome</keyword>
<protein>
    <recommendedName>
        <fullName evidence="3">DUF1848 domain-containing protein</fullName>
    </recommendedName>
</protein>
<organism evidence="1 2">
    <name type="scientific">Bacteroides helcogenes (strain ATCC 35417 / DSM 20613 / JCM 6297 / CCUG 15421 / P 36-108)</name>
    <dbReference type="NCBI Taxonomy" id="693979"/>
    <lineage>
        <taxon>Bacteria</taxon>
        <taxon>Pseudomonadati</taxon>
        <taxon>Bacteroidota</taxon>
        <taxon>Bacteroidia</taxon>
        <taxon>Bacteroidales</taxon>
        <taxon>Bacteroidaceae</taxon>
        <taxon>Bacteroides</taxon>
    </lineage>
</organism>
<reference evidence="1 2" key="2">
    <citation type="journal article" date="2011" name="Stand. Genomic Sci.">
        <title>Complete genome sequence of Bacteroides helcogenes type strain (P 36-108).</title>
        <authorList>
            <person name="Pati A."/>
            <person name="Gronow S."/>
            <person name="Zeytun A."/>
            <person name="Lapidus A."/>
            <person name="Nolan M."/>
            <person name="Hammon N."/>
            <person name="Deshpande S."/>
            <person name="Cheng J.F."/>
            <person name="Tapia R."/>
            <person name="Han C."/>
            <person name="Goodwin L."/>
            <person name="Pitluck S."/>
            <person name="Liolios K."/>
            <person name="Pagani I."/>
            <person name="Ivanova N."/>
            <person name="Mavromatis K."/>
            <person name="Chen A."/>
            <person name="Palaniappan K."/>
            <person name="Land M."/>
            <person name="Hauser L."/>
            <person name="Chang Y.J."/>
            <person name="Jeffries C.D."/>
            <person name="Detter J.C."/>
            <person name="Brambilla E."/>
            <person name="Rohde M."/>
            <person name="Goker M."/>
            <person name="Woyke T."/>
            <person name="Bristow J."/>
            <person name="Eisen J.A."/>
            <person name="Markowitz V."/>
            <person name="Hugenholtz P."/>
            <person name="Kyrpides N.C."/>
            <person name="Klenk H.P."/>
            <person name="Lucas S."/>
        </authorList>
    </citation>
    <scope>NUCLEOTIDE SEQUENCE [LARGE SCALE GENOMIC DNA]</scope>
    <source>
        <strain evidence="2">ATCC 35417 / DSM 20613 / JCM 6297 / CCUG 15421 / P 36-108</strain>
    </source>
</reference>
<accession>E6SV32</accession>
<evidence type="ECO:0008006" key="3">
    <source>
        <dbReference type="Google" id="ProtNLM"/>
    </source>
</evidence>
<reference key="1">
    <citation type="submission" date="2010-11" db="EMBL/GenBank/DDBJ databases">
        <title>The complete genome of Bacteroides helcogenes P 36-108.</title>
        <authorList>
            <consortium name="US DOE Joint Genome Institute (JGI-PGF)"/>
            <person name="Lucas S."/>
            <person name="Copeland A."/>
            <person name="Lapidus A."/>
            <person name="Bruce D."/>
            <person name="Goodwin L."/>
            <person name="Pitluck S."/>
            <person name="Kyrpides N."/>
            <person name="Mavromatis K."/>
            <person name="Ivanova N."/>
            <person name="Zeytun A."/>
            <person name="Brettin T."/>
            <person name="Detter J.C."/>
            <person name="Tapia R."/>
            <person name="Han C."/>
            <person name="Land M."/>
            <person name="Hauser L."/>
            <person name="Markowitz V."/>
            <person name="Cheng J.-F."/>
            <person name="Hugenholtz P."/>
            <person name="Woyke T."/>
            <person name="Wu D."/>
            <person name="Gronow S."/>
            <person name="Wellnitz S."/>
            <person name="Brambilla E."/>
            <person name="Klenk H.-P."/>
            <person name="Eisen J.A."/>
        </authorList>
    </citation>
    <scope>NUCLEOTIDE SEQUENCE</scope>
    <source>
        <strain>P 36-108</strain>
    </source>
</reference>
<dbReference type="STRING" id="693979.Bache_1409"/>
<name>E6SV32_BACT6</name>
<dbReference type="OrthoDB" id="9771212at2"/>
<evidence type="ECO:0000313" key="2">
    <source>
        <dbReference type="Proteomes" id="UP000008630"/>
    </source>
</evidence>